<evidence type="ECO:0000313" key="3">
    <source>
        <dbReference type="Proteomes" id="UP001300604"/>
    </source>
</evidence>
<feature type="transmembrane region" description="Helical" evidence="1">
    <location>
        <begin position="12"/>
        <end position="29"/>
    </location>
</feature>
<reference evidence="3" key="2">
    <citation type="submission" date="2024-06" db="EMBL/GenBank/DDBJ databases">
        <title>Caproicibacterium argilliputei sp. nov, a novel caproic acid producing anaerobic bacterium isolated from pit mud.</title>
        <authorList>
            <person name="Zeng C."/>
        </authorList>
    </citation>
    <scope>NUCLEOTIDE SEQUENCE [LARGE SCALE GENOMIC DNA]</scope>
    <source>
        <strain evidence="3">ZCY20-5</strain>
    </source>
</reference>
<sequence>MKKSQWIKEHKARAILLGVLVVFFAYVGIDQIVFFAQKDAYISKARQYVTDFAQANTMRADAQEQTADQLVKTQIAQISKFAEQYNSDKNNEKAYEGLAKQQITKGYRWGKVAAKNLEVTAAWKSPFQLHSHILLRFTLTADCKAKGMLLYDDGSTTDLDLLPQESAGIQTIQYTNELSVWSGSSKQVKLVSTSTNQTK</sequence>
<keyword evidence="1" id="KW-1133">Transmembrane helix</keyword>
<evidence type="ECO:0000313" key="2">
    <source>
        <dbReference type="EMBL" id="WOC32522.1"/>
    </source>
</evidence>
<protein>
    <submittedName>
        <fullName evidence="2">Uncharacterized protein</fullName>
    </submittedName>
</protein>
<keyword evidence="3" id="KW-1185">Reference proteome</keyword>
<dbReference type="KEGG" id="carl:PXC00_01245"/>
<dbReference type="EMBL" id="CP135996">
    <property type="protein sequence ID" value="WOC32522.1"/>
    <property type="molecule type" value="Genomic_DNA"/>
</dbReference>
<gene>
    <name evidence="2" type="ORF">PXC00_01245</name>
</gene>
<name>A0AA97H2R1_9FIRM</name>
<reference evidence="3" key="3">
    <citation type="submission" date="2024-06" db="EMBL/GenBank/DDBJ databases">
        <authorList>
            <person name="Zeng C."/>
        </authorList>
    </citation>
    <scope>NUCLEOTIDE SEQUENCE [LARGE SCALE GENOMIC DNA]</scope>
    <source>
        <strain evidence="3">ZCY20-5</strain>
    </source>
</reference>
<dbReference type="RefSeq" id="WP_275844617.1">
    <property type="nucleotide sequence ID" value="NZ_CP135996.1"/>
</dbReference>
<accession>A0AA97H2R1</accession>
<reference evidence="2 3" key="1">
    <citation type="submission" date="2024-06" db="EMBL/GenBank/DDBJ databases">
        <title>Caproicibacterium argilliputei sp. nov, a novel caproic acid producing anaerobic bacterium isolated from pit mud.</title>
        <authorList>
            <person name="Xia S."/>
        </authorList>
    </citation>
    <scope>NUCLEOTIDE SEQUENCE [LARGE SCALE GENOMIC DNA]</scope>
    <source>
        <strain evidence="2 3">ZCY20-5</strain>
    </source>
</reference>
<organism evidence="2 3">
    <name type="scientific">Caproicibacterium argilliputei</name>
    <dbReference type="NCBI Taxonomy" id="3030016"/>
    <lineage>
        <taxon>Bacteria</taxon>
        <taxon>Bacillati</taxon>
        <taxon>Bacillota</taxon>
        <taxon>Clostridia</taxon>
        <taxon>Eubacteriales</taxon>
        <taxon>Oscillospiraceae</taxon>
        <taxon>Caproicibacterium</taxon>
    </lineage>
</organism>
<keyword evidence="1" id="KW-0812">Transmembrane</keyword>
<proteinExistence type="predicted"/>
<dbReference type="Proteomes" id="UP001300604">
    <property type="component" value="Chromosome"/>
</dbReference>
<keyword evidence="1" id="KW-0472">Membrane</keyword>
<evidence type="ECO:0000256" key="1">
    <source>
        <dbReference type="SAM" id="Phobius"/>
    </source>
</evidence>
<dbReference type="AlphaFoldDB" id="A0AA97H2R1"/>